<dbReference type="Gene3D" id="2.30.30.140">
    <property type="match status" value="2"/>
</dbReference>
<keyword evidence="3" id="KW-0158">Chromosome</keyword>
<evidence type="ECO:0000259" key="17">
    <source>
        <dbReference type="PROSITE" id="PS50982"/>
    </source>
</evidence>
<proteinExistence type="predicted"/>
<dbReference type="Pfam" id="PF00856">
    <property type="entry name" value="SET"/>
    <property type="match status" value="1"/>
</dbReference>
<comment type="subcellular location">
    <subcellularLocation>
        <location evidence="2">Chromosome</location>
    </subcellularLocation>
    <subcellularLocation>
        <location evidence="1">Nucleus</location>
    </subcellularLocation>
</comment>
<feature type="domain" description="Pre-SET" evidence="16">
    <location>
        <begin position="659"/>
        <end position="726"/>
    </location>
</feature>
<dbReference type="Pfam" id="PF18358">
    <property type="entry name" value="Tudor_4"/>
    <property type="match status" value="1"/>
</dbReference>
<dbReference type="InterPro" id="IPR016177">
    <property type="entry name" value="DNA-bd_dom_sf"/>
</dbReference>
<keyword evidence="5" id="KW-0489">Methyltransferase</keyword>
<keyword evidence="19" id="KW-1185">Reference proteome</keyword>
<dbReference type="Pfam" id="PF18359">
    <property type="entry name" value="Tudor_5"/>
    <property type="match status" value="1"/>
</dbReference>
<dbReference type="InterPro" id="IPR051516">
    <property type="entry name" value="SETDB_methyltransferase"/>
</dbReference>
<keyword evidence="8" id="KW-0479">Metal-binding</keyword>
<keyword evidence="11" id="KW-0156">Chromatin regulator</keyword>
<keyword evidence="6" id="KW-0808">Transferase</keyword>
<name>A0ABP1RHM8_9HEXA</name>
<dbReference type="InterPro" id="IPR046341">
    <property type="entry name" value="SET_dom_sf"/>
</dbReference>
<dbReference type="SMART" id="SM00317">
    <property type="entry name" value="SET"/>
    <property type="match status" value="1"/>
</dbReference>
<evidence type="ECO:0000313" key="18">
    <source>
        <dbReference type="EMBL" id="CAL8128527.1"/>
    </source>
</evidence>
<protein>
    <recommendedName>
        <fullName evidence="20">Histone-lysine N-methyltransferase eggless</fullName>
    </recommendedName>
</protein>
<evidence type="ECO:0000256" key="9">
    <source>
        <dbReference type="ARBA" id="ARBA00022737"/>
    </source>
</evidence>
<comment type="caution">
    <text evidence="18">The sequence shown here is derived from an EMBL/GenBank/DDBJ whole genome shotgun (WGS) entry which is preliminary data.</text>
</comment>
<reference evidence="18 19" key="1">
    <citation type="submission" date="2024-08" db="EMBL/GenBank/DDBJ databases">
        <authorList>
            <person name="Cucini C."/>
            <person name="Frati F."/>
        </authorList>
    </citation>
    <scope>NUCLEOTIDE SEQUENCE [LARGE SCALE GENOMIC DNA]</scope>
</reference>
<evidence type="ECO:0000256" key="8">
    <source>
        <dbReference type="ARBA" id="ARBA00022723"/>
    </source>
</evidence>
<dbReference type="Gene3D" id="2.170.270.10">
    <property type="entry name" value="SET domain"/>
    <property type="match status" value="1"/>
</dbReference>
<keyword evidence="10" id="KW-0862">Zinc</keyword>
<dbReference type="InterPro" id="IPR041291">
    <property type="entry name" value="TUDOR_5"/>
</dbReference>
<gene>
    <name evidence="18" type="ORF">ODALV1_LOCUS22293</name>
</gene>
<feature type="domain" description="SET" evidence="15">
    <location>
        <begin position="729"/>
        <end position="867"/>
    </location>
</feature>
<dbReference type="Pfam" id="PF01429">
    <property type="entry name" value="MBD"/>
    <property type="match status" value="1"/>
</dbReference>
<evidence type="ECO:0000256" key="2">
    <source>
        <dbReference type="ARBA" id="ARBA00004286"/>
    </source>
</evidence>
<keyword evidence="9" id="KW-0677">Repeat</keyword>
<evidence type="ECO:0000256" key="7">
    <source>
        <dbReference type="ARBA" id="ARBA00022691"/>
    </source>
</evidence>
<evidence type="ECO:0000256" key="10">
    <source>
        <dbReference type="ARBA" id="ARBA00022833"/>
    </source>
</evidence>
<evidence type="ECO:0000256" key="6">
    <source>
        <dbReference type="ARBA" id="ARBA00022679"/>
    </source>
</evidence>
<evidence type="ECO:0000256" key="5">
    <source>
        <dbReference type="ARBA" id="ARBA00022603"/>
    </source>
</evidence>
<keyword evidence="12" id="KW-0805">Transcription regulation</keyword>
<evidence type="ECO:0000256" key="3">
    <source>
        <dbReference type="ARBA" id="ARBA00022454"/>
    </source>
</evidence>
<keyword evidence="13" id="KW-0804">Transcription</keyword>
<evidence type="ECO:0000313" key="19">
    <source>
        <dbReference type="Proteomes" id="UP001642540"/>
    </source>
</evidence>
<organism evidence="18 19">
    <name type="scientific">Orchesella dallaii</name>
    <dbReference type="NCBI Taxonomy" id="48710"/>
    <lineage>
        <taxon>Eukaryota</taxon>
        <taxon>Metazoa</taxon>
        <taxon>Ecdysozoa</taxon>
        <taxon>Arthropoda</taxon>
        <taxon>Hexapoda</taxon>
        <taxon>Collembola</taxon>
        <taxon>Entomobryomorpha</taxon>
        <taxon>Entomobryoidea</taxon>
        <taxon>Orchesellidae</taxon>
        <taxon>Orchesellinae</taxon>
        <taxon>Orchesella</taxon>
    </lineage>
</organism>
<dbReference type="PANTHER" id="PTHR46024">
    <property type="entry name" value="HISTONE-LYSINE N-METHYLTRANSFERASE EGGLESS"/>
    <property type="match status" value="1"/>
</dbReference>
<dbReference type="SMART" id="SM00468">
    <property type="entry name" value="PreSET"/>
    <property type="match status" value="1"/>
</dbReference>
<dbReference type="SUPFAM" id="SSF54171">
    <property type="entry name" value="DNA-binding domain"/>
    <property type="match status" value="1"/>
</dbReference>
<dbReference type="PROSITE" id="PS50280">
    <property type="entry name" value="SET"/>
    <property type="match status" value="1"/>
</dbReference>
<dbReference type="InterPro" id="IPR007728">
    <property type="entry name" value="Pre-SET_dom"/>
</dbReference>
<evidence type="ECO:0000259" key="16">
    <source>
        <dbReference type="PROSITE" id="PS50867"/>
    </source>
</evidence>
<evidence type="ECO:0000259" key="15">
    <source>
        <dbReference type="PROSITE" id="PS50280"/>
    </source>
</evidence>
<dbReference type="InterPro" id="IPR001214">
    <property type="entry name" value="SET_dom"/>
</dbReference>
<dbReference type="EMBL" id="CAXLJM020000075">
    <property type="protein sequence ID" value="CAL8128527.1"/>
    <property type="molecule type" value="Genomic_DNA"/>
</dbReference>
<dbReference type="SMART" id="SM00391">
    <property type="entry name" value="MBD"/>
    <property type="match status" value="1"/>
</dbReference>
<keyword evidence="14" id="KW-0539">Nucleus</keyword>
<keyword evidence="7" id="KW-0949">S-adenosyl-L-methionine</keyword>
<dbReference type="PROSITE" id="PS50982">
    <property type="entry name" value="MBD"/>
    <property type="match status" value="1"/>
</dbReference>
<evidence type="ECO:0000256" key="1">
    <source>
        <dbReference type="ARBA" id="ARBA00004123"/>
    </source>
</evidence>
<dbReference type="InterPro" id="IPR001739">
    <property type="entry name" value="Methyl_CpG_DNA-bd"/>
</dbReference>
<dbReference type="Proteomes" id="UP001642540">
    <property type="component" value="Unassembled WGS sequence"/>
</dbReference>
<accession>A0ABP1RHM8</accession>
<evidence type="ECO:0000256" key="11">
    <source>
        <dbReference type="ARBA" id="ARBA00022853"/>
    </source>
</evidence>
<evidence type="ECO:0008006" key="20">
    <source>
        <dbReference type="Google" id="ProtNLM"/>
    </source>
</evidence>
<dbReference type="PANTHER" id="PTHR46024:SF1">
    <property type="entry name" value="HISTONE-LYSINE N-METHYLTRANSFERASE EGGLESS"/>
    <property type="match status" value="1"/>
</dbReference>
<dbReference type="SUPFAM" id="SSF82199">
    <property type="entry name" value="SET domain"/>
    <property type="match status" value="1"/>
</dbReference>
<evidence type="ECO:0000256" key="14">
    <source>
        <dbReference type="ARBA" id="ARBA00023242"/>
    </source>
</evidence>
<evidence type="ECO:0000256" key="12">
    <source>
        <dbReference type="ARBA" id="ARBA00023015"/>
    </source>
</evidence>
<evidence type="ECO:0000256" key="13">
    <source>
        <dbReference type="ARBA" id="ARBA00023163"/>
    </source>
</evidence>
<dbReference type="PROSITE" id="PS50867">
    <property type="entry name" value="PRE_SET"/>
    <property type="match status" value="1"/>
</dbReference>
<keyword evidence="4" id="KW-0678">Repressor</keyword>
<feature type="domain" description="MBD" evidence="17">
    <location>
        <begin position="530"/>
        <end position="596"/>
    </location>
</feature>
<evidence type="ECO:0000256" key="4">
    <source>
        <dbReference type="ARBA" id="ARBA00022491"/>
    </source>
</evidence>
<dbReference type="InterPro" id="IPR041292">
    <property type="entry name" value="Tudor_4"/>
</dbReference>
<sequence>MSLPSTSKSSSVSQSPHPAMECEDHLSGNYSLFLCCGVPGCNEQDILKLHTPPSYVPEYYGFPGNRMEMACFDCILKACKFHNPTTNPVDEREPLVFQHDDNPASTDHSVFDLKSLLESLNPATAANQNDDNEVMRMHEEMGLDDTGVDNVNPHQQYDYVTSGSLDEVLGFVASGQRETTVPVAVRDPILQVFTTSYRQGKLKYEDFSSKQGCSTSSNSQLQSQVSDANDVPLFAKMIAEFPPQVGEVVYAMNDRPFKSWLKAEVIGEEFNPITNKLECVVLCEPTNGCGKPVRLGGKIIATTIQFKGQLPLEHMAYSVPAPHLLSVGTRVIAKFRNDFHTYAKHDGEYFSGIVGEEAKPTTKDRYLIFFDDGCAQYVNPNDVLLLYHHSGLPSRHVHPGHFNFIQMYLKRYPQWPLVRLPLGGLVSAEWNEKWLVTRVLELDCSLAKLEFENYERIEWVYLGSGRIRTIHQNNEEEVASKLADPLQLLEFQGSIKKLSLPSNTPRPKEFIPHKCDSGCGIVQQLPDADFKLMSPLAIPLYYGWDREEENHNCELVVYRTPCGIKLYNFKELKDYLVQAEESRLKLDLFCFESKIKVLEEFVPARGLLQNNDVAKGKEGRPVQVINSIDDDHLPYFQYITKPVIATKYRVKFNGKYDGWSCKCIDNCQNEPNCSCRNSNKDKSPKENVLTCYDNMRLLTAVCGGVFECTFNCQCDKTCPNRVVQCGMKWPLQLFKTAKKGWALRALHDIPQGAFICSYPGEIISDKEADEVANGLYMASLSYELAKESKGKGRKKLSGSSTPHSGKGYTIDAGRMGNVGRFINHSCDPNVFIQRVHFSTTPGSEFPHLAFFAACSIKAGSELSFDYKDNIDYEKCECETPYCKKPLTGFL</sequence>